<sequence>MSVAQPSPQPEVVAVPVAPSEPCADCGVALTGPYCAQCGAKRFTRDEQRFTPYMKQLLLERLHLDGRLWKSLWLLVTRPGFLTVEAHSGRFGPYVSARKLFLLVGTVYFLFGSGTFFRMDVMLGENAQRYQTFVEHSARELGVEPTVHREHLEARFQRVNKLAQLGSVVLLAGVLPLLYRRPRRYFGEHLTFALHASVFRFLIGAVGQQVHLLVGTWLPSILLVNTVFLVYFAVALRRVYGGSWPASWGKALVLCLVSILTVFLSIAAGMTSVFIQWLPG</sequence>
<evidence type="ECO:0000313" key="2">
    <source>
        <dbReference type="EMBL" id="QSQ20786.1"/>
    </source>
</evidence>
<reference evidence="2 3" key="1">
    <citation type="submission" date="2021-02" db="EMBL/GenBank/DDBJ databases">
        <title>De Novo genome assembly of isolated myxobacteria.</title>
        <authorList>
            <person name="Stevens D.C."/>
        </authorList>
    </citation>
    <scope>NUCLEOTIDE SEQUENCE [LARGE SCALE GENOMIC DNA]</scope>
    <source>
        <strain evidence="3">SCPEA02</strain>
    </source>
</reference>
<keyword evidence="1" id="KW-0812">Transmembrane</keyword>
<feature type="transmembrane region" description="Helical" evidence="1">
    <location>
        <begin position="252"/>
        <end position="278"/>
    </location>
</feature>
<organism evidence="2 3">
    <name type="scientific">Pyxidicoccus parkwayensis</name>
    <dbReference type="NCBI Taxonomy" id="2813578"/>
    <lineage>
        <taxon>Bacteria</taxon>
        <taxon>Pseudomonadati</taxon>
        <taxon>Myxococcota</taxon>
        <taxon>Myxococcia</taxon>
        <taxon>Myxococcales</taxon>
        <taxon>Cystobacterineae</taxon>
        <taxon>Myxococcaceae</taxon>
        <taxon>Pyxidicoccus</taxon>
    </lineage>
</organism>
<feature type="transmembrane region" description="Helical" evidence="1">
    <location>
        <begin position="162"/>
        <end position="179"/>
    </location>
</feature>
<dbReference type="Proteomes" id="UP000662747">
    <property type="component" value="Chromosome"/>
</dbReference>
<feature type="transmembrane region" description="Helical" evidence="1">
    <location>
        <begin position="100"/>
        <end position="119"/>
    </location>
</feature>
<dbReference type="RefSeq" id="WP_206722366.1">
    <property type="nucleotide sequence ID" value="NZ_CP071090.1"/>
</dbReference>
<gene>
    <name evidence="2" type="ORF">JY651_36990</name>
</gene>
<feature type="transmembrane region" description="Helical" evidence="1">
    <location>
        <begin position="217"/>
        <end position="240"/>
    </location>
</feature>
<accession>A0ABX7NPL4</accession>
<proteinExistence type="predicted"/>
<keyword evidence="1" id="KW-1133">Transmembrane helix</keyword>
<keyword evidence="1" id="KW-0472">Membrane</keyword>
<evidence type="ECO:0000256" key="1">
    <source>
        <dbReference type="SAM" id="Phobius"/>
    </source>
</evidence>
<name>A0ABX7NPL4_9BACT</name>
<feature type="transmembrane region" description="Helical" evidence="1">
    <location>
        <begin position="191"/>
        <end position="211"/>
    </location>
</feature>
<dbReference type="EMBL" id="CP071090">
    <property type="protein sequence ID" value="QSQ20786.1"/>
    <property type="molecule type" value="Genomic_DNA"/>
</dbReference>
<protein>
    <submittedName>
        <fullName evidence="2">DUF3667 domain-containing protein</fullName>
    </submittedName>
</protein>
<evidence type="ECO:0000313" key="3">
    <source>
        <dbReference type="Proteomes" id="UP000662747"/>
    </source>
</evidence>
<keyword evidence="3" id="KW-1185">Reference proteome</keyword>